<comment type="similarity">
    <text evidence="1">Belongs to the F420H(2)-dependent quinone reductase family.</text>
</comment>
<dbReference type="RefSeq" id="WP_054295999.1">
    <property type="nucleotide sequence ID" value="NZ_CP012752.1"/>
</dbReference>
<name>A0A0N9ICJ1_9PSEU</name>
<dbReference type="Pfam" id="PF04075">
    <property type="entry name" value="F420H2_quin_red"/>
    <property type="match status" value="1"/>
</dbReference>
<evidence type="ECO:0000256" key="1">
    <source>
        <dbReference type="ARBA" id="ARBA00008710"/>
    </source>
</evidence>
<dbReference type="InterPro" id="IPR012349">
    <property type="entry name" value="Split_barrel_FMN-bd"/>
</dbReference>
<organism evidence="3 4">
    <name type="scientific">Kibdelosporangium phytohabitans</name>
    <dbReference type="NCBI Taxonomy" id="860235"/>
    <lineage>
        <taxon>Bacteria</taxon>
        <taxon>Bacillati</taxon>
        <taxon>Actinomycetota</taxon>
        <taxon>Actinomycetes</taxon>
        <taxon>Pseudonocardiales</taxon>
        <taxon>Pseudonocardiaceae</taxon>
        <taxon>Kibdelosporangium</taxon>
    </lineage>
</organism>
<dbReference type="OrthoDB" id="8225825at2"/>
<evidence type="ECO:0000313" key="4">
    <source>
        <dbReference type="Proteomes" id="UP000063699"/>
    </source>
</evidence>
<dbReference type="PANTHER" id="PTHR39428">
    <property type="entry name" value="F420H(2)-DEPENDENT QUINONE REDUCTASE RV1261C"/>
    <property type="match status" value="1"/>
</dbReference>
<dbReference type="GO" id="GO:0005886">
    <property type="term" value="C:plasma membrane"/>
    <property type="evidence" value="ECO:0007669"/>
    <property type="project" value="TreeGrafter"/>
</dbReference>
<dbReference type="NCBIfam" id="TIGR00026">
    <property type="entry name" value="hi_GC_TIGR00026"/>
    <property type="match status" value="1"/>
</dbReference>
<comment type="catalytic activity">
    <reaction evidence="2">
        <text>oxidized coenzyme F420-(gamma-L-Glu)(n) + a quinol + H(+) = reduced coenzyme F420-(gamma-L-Glu)(n) + a quinone</text>
        <dbReference type="Rhea" id="RHEA:39663"/>
        <dbReference type="Rhea" id="RHEA-COMP:12939"/>
        <dbReference type="Rhea" id="RHEA-COMP:14378"/>
        <dbReference type="ChEBI" id="CHEBI:15378"/>
        <dbReference type="ChEBI" id="CHEBI:24646"/>
        <dbReference type="ChEBI" id="CHEBI:132124"/>
        <dbReference type="ChEBI" id="CHEBI:133980"/>
        <dbReference type="ChEBI" id="CHEBI:139511"/>
    </reaction>
</comment>
<dbReference type="EMBL" id="CP012752">
    <property type="protein sequence ID" value="ALG14129.1"/>
    <property type="molecule type" value="Genomic_DNA"/>
</dbReference>
<sequence length="137" mass="15122">MSDFNTQVIEEFRANGGKVGGMFEGAPMIILTTTGARSGNSVTNPLMYLPDGDRIVIIASNGGADNHPAWYYNIKANPEITIEIGTEKYQATAEEVADRAERDALYARMVEIAEGFAEYERKTDRLIPVFAVNRKES</sequence>
<proteinExistence type="inferred from homology"/>
<accession>A0A0N9ICJ1</accession>
<dbReference type="SUPFAM" id="SSF50475">
    <property type="entry name" value="FMN-binding split barrel"/>
    <property type="match status" value="1"/>
</dbReference>
<dbReference type="KEGG" id="kphy:AOZ06_51185"/>
<gene>
    <name evidence="3" type="ORF">AOZ06_51185</name>
</gene>
<protein>
    <submittedName>
        <fullName evidence="3">Cell entry protein</fullName>
    </submittedName>
</protein>
<keyword evidence="4" id="KW-1185">Reference proteome</keyword>
<dbReference type="PANTHER" id="PTHR39428:SF1">
    <property type="entry name" value="F420H(2)-DEPENDENT QUINONE REDUCTASE RV1261C"/>
    <property type="match status" value="1"/>
</dbReference>
<evidence type="ECO:0000313" key="3">
    <source>
        <dbReference type="EMBL" id="ALG14129.1"/>
    </source>
</evidence>
<dbReference type="Gene3D" id="2.30.110.10">
    <property type="entry name" value="Electron Transport, Fmn-binding Protein, Chain A"/>
    <property type="match status" value="1"/>
</dbReference>
<evidence type="ECO:0000256" key="2">
    <source>
        <dbReference type="ARBA" id="ARBA00049106"/>
    </source>
</evidence>
<dbReference type="GO" id="GO:0016491">
    <property type="term" value="F:oxidoreductase activity"/>
    <property type="evidence" value="ECO:0007669"/>
    <property type="project" value="InterPro"/>
</dbReference>
<dbReference type="STRING" id="860235.AOZ06_51185"/>
<dbReference type="GO" id="GO:0070967">
    <property type="term" value="F:coenzyme F420 binding"/>
    <property type="evidence" value="ECO:0007669"/>
    <property type="project" value="TreeGrafter"/>
</dbReference>
<reference evidence="3 4" key="1">
    <citation type="submission" date="2015-07" db="EMBL/GenBank/DDBJ databases">
        <title>Genome sequencing of Kibdelosporangium phytohabitans.</title>
        <authorList>
            <person name="Qin S."/>
            <person name="Xing K."/>
        </authorList>
    </citation>
    <scope>NUCLEOTIDE SEQUENCE [LARGE SCALE GENOMIC DNA]</scope>
    <source>
        <strain evidence="3 4">KLBMP1111</strain>
    </source>
</reference>
<dbReference type="Proteomes" id="UP000063699">
    <property type="component" value="Chromosome"/>
</dbReference>
<dbReference type="AlphaFoldDB" id="A0A0N9ICJ1"/>
<dbReference type="InterPro" id="IPR004378">
    <property type="entry name" value="F420H2_quin_Rdtase"/>
</dbReference>